<proteinExistence type="predicted"/>
<dbReference type="AntiFam" id="ANF00211">
    <property type="entry name" value="Shadow ORF (opposite nasD)"/>
</dbReference>
<evidence type="ECO:0000313" key="1">
    <source>
        <dbReference type="EMBL" id="ETJ21265.1"/>
    </source>
</evidence>
<comment type="caution">
    <text evidence="1">The sequence shown here is derived from an EMBL/GenBank/DDBJ whole genome shotgun (WGS) entry which is preliminary data.</text>
</comment>
<dbReference type="AlphaFoldDB" id="W1WW01"/>
<reference evidence="1" key="1">
    <citation type="submission" date="2013-12" db="EMBL/GenBank/DDBJ databases">
        <title>A Varibaculum cambriense genome reconstructed from a premature infant gut community with otherwise low bacterial novelty that shifts toward anaerobic metabolism during the third week of life.</title>
        <authorList>
            <person name="Brown C.T."/>
            <person name="Sharon I."/>
            <person name="Thomas B.C."/>
            <person name="Castelle C.J."/>
            <person name="Morowitz M.J."/>
            <person name="Banfield J.F."/>
        </authorList>
    </citation>
    <scope>NUCLEOTIDE SEQUENCE</scope>
</reference>
<dbReference type="EMBL" id="AZMM01018343">
    <property type="protein sequence ID" value="ETJ21265.1"/>
    <property type="molecule type" value="Genomic_DNA"/>
</dbReference>
<protein>
    <submittedName>
        <fullName evidence="1">Uncharacterized protein</fullName>
    </submittedName>
</protein>
<accession>W1WW01</accession>
<gene>
    <name evidence="1" type="ORF">Q604_UNBC18343G0003</name>
</gene>
<organism evidence="1">
    <name type="scientific">human gut metagenome</name>
    <dbReference type="NCBI Taxonomy" id="408170"/>
    <lineage>
        <taxon>unclassified sequences</taxon>
        <taxon>metagenomes</taxon>
        <taxon>organismal metagenomes</taxon>
    </lineage>
</organism>
<name>W1WW01_9ZZZZ</name>
<sequence length="170" mass="18896">MSITNTAYVYAQQFQLGAKVSTFKGVFVTENMVNGDLRHFVAWCYQTKYTVVPACAFTDGVDIRIGSLAGIINDNTPTRSNVQTTLGCQLIARTDTGREDDKVDFQFAAVGKTHGFTRFNTFLHNLKGVFAGVNAHAHTFDFATQLLAAHLIKLFRHQHRGKFDNVGFNT</sequence>